<dbReference type="SUPFAM" id="SSF52172">
    <property type="entry name" value="CheY-like"/>
    <property type="match status" value="1"/>
</dbReference>
<dbReference type="CDD" id="cd00156">
    <property type="entry name" value="REC"/>
    <property type="match status" value="1"/>
</dbReference>
<dbReference type="InterPro" id="IPR001789">
    <property type="entry name" value="Sig_transdc_resp-reg_receiver"/>
</dbReference>
<dbReference type="PROSITE" id="PS50110">
    <property type="entry name" value="RESPONSE_REGULATORY"/>
    <property type="match status" value="1"/>
</dbReference>
<reference evidence="5 6" key="1">
    <citation type="submission" date="2021-10" db="EMBL/GenBank/DDBJ databases">
        <title>Collection of gut derived symbiotic bacterial strains cultured from healthy donors.</title>
        <authorList>
            <person name="Lin H."/>
            <person name="Littmann E."/>
            <person name="Kohout C."/>
            <person name="Pamer E.G."/>
        </authorList>
    </citation>
    <scope>NUCLEOTIDE SEQUENCE [LARGE SCALE GENOMIC DNA]</scope>
    <source>
        <strain evidence="5 6">DFI.1.165</strain>
    </source>
</reference>
<dbReference type="InterPro" id="IPR011006">
    <property type="entry name" value="CheY-like_superfamily"/>
</dbReference>
<accession>A0ABS8DMT0</accession>
<dbReference type="RefSeq" id="WP_066737916.1">
    <property type="nucleotide sequence ID" value="NZ_JAJCIQ010000018.1"/>
</dbReference>
<sequence>MKIAIIDDSATDREVLVTLLHMFFEKINLPVDIIEFSCAESFLTTLEPDTYNLCFMDIFMDGMNGMEASQIVHKAAPDCMVIFLSSSDQYIGEGYRVRALRYLLKPITAEKIQEFLPECVERVVLSQRRLSVSIGRKERQIPFSKILYALSSSKTEIHLLNNVFTVSSRQTFAQITAPLLEDYRFISCGRGVVVNMAHTLKIDKDCFIMENGDRVPISRRRLSDVTDRFIDFQFEYLI</sequence>
<gene>
    <name evidence="5" type="ORF">LIZ65_17485</name>
</gene>
<evidence type="ECO:0000256" key="2">
    <source>
        <dbReference type="ARBA" id="ARBA00024867"/>
    </source>
</evidence>
<dbReference type="Pfam" id="PF04397">
    <property type="entry name" value="LytTR"/>
    <property type="match status" value="1"/>
</dbReference>
<keyword evidence="6" id="KW-1185">Reference proteome</keyword>
<dbReference type="PANTHER" id="PTHR37299:SF1">
    <property type="entry name" value="STAGE 0 SPORULATION PROTEIN A HOMOLOG"/>
    <property type="match status" value="1"/>
</dbReference>
<dbReference type="Gene3D" id="3.40.50.2300">
    <property type="match status" value="1"/>
</dbReference>
<dbReference type="InterPro" id="IPR046947">
    <property type="entry name" value="LytR-like"/>
</dbReference>
<dbReference type="GO" id="GO:0003677">
    <property type="term" value="F:DNA binding"/>
    <property type="evidence" value="ECO:0007669"/>
    <property type="project" value="UniProtKB-KW"/>
</dbReference>
<dbReference type="SMART" id="SM00448">
    <property type="entry name" value="REC"/>
    <property type="match status" value="1"/>
</dbReference>
<comment type="function">
    <text evidence="2">May play the central regulatory role in sporulation. It may be an element of the effector pathway responsible for the activation of sporulation genes in response to nutritional stress. Spo0A may act in concert with spo0H (a sigma factor) to control the expression of some genes that are critical to the sporulation process.</text>
</comment>
<evidence type="ECO:0000313" key="5">
    <source>
        <dbReference type="EMBL" id="MCB7389079.1"/>
    </source>
</evidence>
<evidence type="ECO:0000256" key="1">
    <source>
        <dbReference type="ARBA" id="ARBA00018672"/>
    </source>
</evidence>
<dbReference type="Pfam" id="PF00072">
    <property type="entry name" value="Response_reg"/>
    <property type="match status" value="1"/>
</dbReference>
<evidence type="ECO:0000313" key="6">
    <source>
        <dbReference type="Proteomes" id="UP001299546"/>
    </source>
</evidence>
<keyword evidence="5" id="KW-0238">DNA-binding</keyword>
<evidence type="ECO:0000256" key="3">
    <source>
        <dbReference type="PROSITE-ProRule" id="PRU00169"/>
    </source>
</evidence>
<evidence type="ECO:0000259" key="4">
    <source>
        <dbReference type="PROSITE" id="PS50110"/>
    </source>
</evidence>
<dbReference type="Proteomes" id="UP001299546">
    <property type="component" value="Unassembled WGS sequence"/>
</dbReference>
<keyword evidence="3" id="KW-0597">Phosphoprotein</keyword>
<dbReference type="PANTHER" id="PTHR37299">
    <property type="entry name" value="TRANSCRIPTIONAL REGULATOR-RELATED"/>
    <property type="match status" value="1"/>
</dbReference>
<dbReference type="InterPro" id="IPR007492">
    <property type="entry name" value="LytTR_DNA-bd_dom"/>
</dbReference>
<name>A0ABS8DMT0_9FIRM</name>
<feature type="modified residue" description="4-aspartylphosphate" evidence="3">
    <location>
        <position position="57"/>
    </location>
</feature>
<dbReference type="EMBL" id="JAJCIS010000018">
    <property type="protein sequence ID" value="MCB7389079.1"/>
    <property type="molecule type" value="Genomic_DNA"/>
</dbReference>
<dbReference type="Gene3D" id="2.40.50.1020">
    <property type="entry name" value="LytTr DNA-binding domain"/>
    <property type="match status" value="1"/>
</dbReference>
<proteinExistence type="predicted"/>
<protein>
    <recommendedName>
        <fullName evidence="1">Stage 0 sporulation protein A homolog</fullName>
    </recommendedName>
</protein>
<comment type="caution">
    <text evidence="5">The sequence shown here is derived from an EMBL/GenBank/DDBJ whole genome shotgun (WGS) entry which is preliminary data.</text>
</comment>
<feature type="domain" description="Response regulatory" evidence="4">
    <location>
        <begin position="2"/>
        <end position="120"/>
    </location>
</feature>
<dbReference type="SMART" id="SM00850">
    <property type="entry name" value="LytTR"/>
    <property type="match status" value="1"/>
</dbReference>
<organism evidence="5 6">
    <name type="scientific">Bariatricus massiliensis</name>
    <dbReference type="NCBI Taxonomy" id="1745713"/>
    <lineage>
        <taxon>Bacteria</taxon>
        <taxon>Bacillati</taxon>
        <taxon>Bacillota</taxon>
        <taxon>Clostridia</taxon>
        <taxon>Lachnospirales</taxon>
        <taxon>Lachnospiraceae</taxon>
        <taxon>Bariatricus</taxon>
    </lineage>
</organism>